<comment type="caution">
    <text evidence="19">The sequence shown here is derived from an EMBL/GenBank/DDBJ whole genome shotgun (WGS) entry which is preliminary data.</text>
</comment>
<sequence>MDHTNHLMPLRILVTGAAGFLGSHLVDLLLEKGHEVIGIDSFETGSPKNLQHIGDAQRFRLINHNIQTPLEGLQLGHIDQIFNLACPASPIHYQKDPVSTLKTCFRGTENILELAKNKNARILHTSTSEVYGDPKVHPQPESYWGNVNPFGARSCYDEGKRVAEALCYAYHENYPDLEIRIARIFNTYGPRMAHSDGRVVSSFIGDALDGENIKITGDGTATRSFQYFTDCLDGLQRLMNSNYTQPVNIGNPGEFSMREFAEIVAEMVSEKGKPKVLITYLPRPSDDPNTRKPDISRAKEILGWEPTVPLREGLKKTIEWHIEQRK</sequence>
<dbReference type="STRING" id="303698.A0A1V6T518"/>
<evidence type="ECO:0000256" key="16">
    <source>
        <dbReference type="ARBA" id="ARBA00031585"/>
    </source>
</evidence>
<dbReference type="CDD" id="cd05230">
    <property type="entry name" value="UGD_SDR_e"/>
    <property type="match status" value="1"/>
</dbReference>
<keyword evidence="12" id="KW-0333">Golgi apparatus</keyword>
<evidence type="ECO:0000256" key="17">
    <source>
        <dbReference type="ARBA" id="ARBA00049410"/>
    </source>
</evidence>
<evidence type="ECO:0000256" key="5">
    <source>
        <dbReference type="ARBA" id="ARBA00012290"/>
    </source>
</evidence>
<comment type="catalytic activity">
    <reaction evidence="17">
        <text>UDP-alpha-D-glucuronate + H(+) = UDP-alpha-D-xylose + CO2</text>
        <dbReference type="Rhea" id="RHEA:23916"/>
        <dbReference type="ChEBI" id="CHEBI:15378"/>
        <dbReference type="ChEBI" id="CHEBI:16526"/>
        <dbReference type="ChEBI" id="CHEBI:57632"/>
        <dbReference type="ChEBI" id="CHEBI:58052"/>
        <dbReference type="EC" id="4.1.1.35"/>
    </reaction>
    <physiologicalReaction direction="left-to-right" evidence="17">
        <dbReference type="Rhea" id="RHEA:23917"/>
    </physiologicalReaction>
</comment>
<dbReference type="UniPathway" id="UPA00796">
    <property type="reaction ID" value="UER00771"/>
</dbReference>
<dbReference type="EMBL" id="MLKD01000012">
    <property type="protein sequence ID" value="OQE21382.1"/>
    <property type="molecule type" value="Genomic_DNA"/>
</dbReference>
<protein>
    <recommendedName>
        <fullName evidence="6">UDP-glucuronic acid decarboxylase 1</fullName>
        <ecNumber evidence="5">4.1.1.35</ecNumber>
    </recommendedName>
    <alternativeName>
        <fullName evidence="16">UDP-glucuronate decarboxylase 1</fullName>
    </alternativeName>
</protein>
<dbReference type="EC" id="4.1.1.35" evidence="5"/>
<gene>
    <name evidence="19" type="ORF">PENSTE_c012G01645</name>
</gene>
<keyword evidence="8" id="KW-0210">Decarboxylase</keyword>
<evidence type="ECO:0000256" key="6">
    <source>
        <dbReference type="ARBA" id="ARBA00018816"/>
    </source>
</evidence>
<evidence type="ECO:0000256" key="4">
    <source>
        <dbReference type="ARBA" id="ARBA00007505"/>
    </source>
</evidence>
<name>A0A1V6T518_9EURO</name>
<dbReference type="InterPro" id="IPR016040">
    <property type="entry name" value="NAD(P)-bd_dom"/>
</dbReference>
<comment type="cofactor">
    <cofactor evidence="1">
        <name>NAD(+)</name>
        <dbReference type="ChEBI" id="CHEBI:57540"/>
    </cofactor>
</comment>
<keyword evidence="11" id="KW-0520">NAD</keyword>
<keyword evidence="13" id="KW-0472">Membrane</keyword>
<dbReference type="PANTHER" id="PTHR43078:SF6">
    <property type="entry name" value="UDP-GLUCURONIC ACID DECARBOXYLASE 1"/>
    <property type="match status" value="1"/>
</dbReference>
<evidence type="ECO:0000256" key="7">
    <source>
        <dbReference type="ARBA" id="ARBA00022692"/>
    </source>
</evidence>
<evidence type="ECO:0000256" key="12">
    <source>
        <dbReference type="ARBA" id="ARBA00023034"/>
    </source>
</evidence>
<comment type="subcellular location">
    <subcellularLocation>
        <location evidence="2">Golgi apparatus</location>
        <location evidence="2">Golgi stack membrane</location>
        <topology evidence="2">Single-pass type II membrane protein</topology>
    </subcellularLocation>
</comment>
<reference evidence="20" key="1">
    <citation type="journal article" date="2017" name="Nat. Microbiol.">
        <title>Global analysis of biosynthetic gene clusters reveals vast potential of secondary metabolite production in Penicillium species.</title>
        <authorList>
            <person name="Nielsen J.C."/>
            <person name="Grijseels S."/>
            <person name="Prigent S."/>
            <person name="Ji B."/>
            <person name="Dainat J."/>
            <person name="Nielsen K.F."/>
            <person name="Frisvad J.C."/>
            <person name="Workman M."/>
            <person name="Nielsen J."/>
        </authorList>
    </citation>
    <scope>NUCLEOTIDE SEQUENCE [LARGE SCALE GENOMIC DNA]</scope>
    <source>
        <strain evidence="20">IBT 24891</strain>
    </source>
</reference>
<dbReference type="GO" id="GO:0032580">
    <property type="term" value="C:Golgi cisterna membrane"/>
    <property type="evidence" value="ECO:0007669"/>
    <property type="project" value="UniProtKB-SubCell"/>
</dbReference>
<comment type="pathway">
    <text evidence="3">Nucleotide-sugar biosynthesis; UDP-alpha-D-xylose biosynthesis; UDP-alpha-D-xylose from UDP-alpha-D-glucuronate: step 1/1.</text>
</comment>
<evidence type="ECO:0000259" key="18">
    <source>
        <dbReference type="Pfam" id="PF16363"/>
    </source>
</evidence>
<keyword evidence="9" id="KW-0735">Signal-anchor</keyword>
<evidence type="ECO:0000256" key="1">
    <source>
        <dbReference type="ARBA" id="ARBA00001911"/>
    </source>
</evidence>
<organism evidence="19 20">
    <name type="scientific">Penicillium steckii</name>
    <dbReference type="NCBI Taxonomy" id="303698"/>
    <lineage>
        <taxon>Eukaryota</taxon>
        <taxon>Fungi</taxon>
        <taxon>Dikarya</taxon>
        <taxon>Ascomycota</taxon>
        <taxon>Pezizomycotina</taxon>
        <taxon>Eurotiomycetes</taxon>
        <taxon>Eurotiomycetidae</taxon>
        <taxon>Eurotiales</taxon>
        <taxon>Aspergillaceae</taxon>
        <taxon>Penicillium</taxon>
    </lineage>
</organism>
<dbReference type="GO" id="GO:0070403">
    <property type="term" value="F:NAD+ binding"/>
    <property type="evidence" value="ECO:0007669"/>
    <property type="project" value="InterPro"/>
</dbReference>
<evidence type="ECO:0000256" key="13">
    <source>
        <dbReference type="ARBA" id="ARBA00023136"/>
    </source>
</evidence>
<dbReference type="SUPFAM" id="SSF51735">
    <property type="entry name" value="NAD(P)-binding Rossmann-fold domains"/>
    <property type="match status" value="1"/>
</dbReference>
<feature type="domain" description="NAD(P)-binding" evidence="18">
    <location>
        <begin position="13"/>
        <end position="317"/>
    </location>
</feature>
<dbReference type="PANTHER" id="PTHR43078">
    <property type="entry name" value="UDP-GLUCURONIC ACID DECARBOXYLASE-RELATED"/>
    <property type="match status" value="1"/>
</dbReference>
<dbReference type="InterPro" id="IPR036291">
    <property type="entry name" value="NAD(P)-bd_dom_sf"/>
</dbReference>
<dbReference type="GO" id="GO:0048040">
    <property type="term" value="F:UDP-glucuronate decarboxylase activity"/>
    <property type="evidence" value="ECO:0007669"/>
    <property type="project" value="UniProtKB-EC"/>
</dbReference>
<dbReference type="Proteomes" id="UP000191285">
    <property type="component" value="Unassembled WGS sequence"/>
</dbReference>
<keyword evidence="20" id="KW-1185">Reference proteome</keyword>
<keyword evidence="7" id="KW-0812">Transmembrane</keyword>
<evidence type="ECO:0000256" key="15">
    <source>
        <dbReference type="ARBA" id="ARBA00023239"/>
    </source>
</evidence>
<evidence type="ECO:0000256" key="9">
    <source>
        <dbReference type="ARBA" id="ARBA00022968"/>
    </source>
</evidence>
<keyword evidence="15" id="KW-0456">Lyase</keyword>
<dbReference type="FunFam" id="3.40.50.720:FF:000065">
    <property type="entry name" value="UDP-glucuronic acid decarboxylase 1"/>
    <property type="match status" value="1"/>
</dbReference>
<evidence type="ECO:0000313" key="20">
    <source>
        <dbReference type="Proteomes" id="UP000191285"/>
    </source>
</evidence>
<proteinExistence type="inferred from homology"/>
<evidence type="ECO:0000256" key="10">
    <source>
        <dbReference type="ARBA" id="ARBA00022989"/>
    </source>
</evidence>
<evidence type="ECO:0000256" key="11">
    <source>
        <dbReference type="ARBA" id="ARBA00023027"/>
    </source>
</evidence>
<keyword evidence="14" id="KW-0325">Glycoprotein</keyword>
<accession>A0A1V6T518</accession>
<keyword evidence="10" id="KW-1133">Transmembrane helix</keyword>
<dbReference type="OrthoDB" id="331544at2759"/>
<dbReference type="AlphaFoldDB" id="A0A1V6T518"/>
<evidence type="ECO:0000256" key="14">
    <source>
        <dbReference type="ARBA" id="ARBA00023180"/>
    </source>
</evidence>
<evidence type="ECO:0000256" key="3">
    <source>
        <dbReference type="ARBA" id="ARBA00005100"/>
    </source>
</evidence>
<comment type="similarity">
    <text evidence="4">Belongs to the NAD(P)-dependent epimerase/dehydratase family. UDP-glucuronic acid decarboxylase subfamily.</text>
</comment>
<dbReference type="InterPro" id="IPR044516">
    <property type="entry name" value="UXS-like"/>
</dbReference>
<evidence type="ECO:0000256" key="2">
    <source>
        <dbReference type="ARBA" id="ARBA00004447"/>
    </source>
</evidence>
<dbReference type="GO" id="GO:0042732">
    <property type="term" value="P:D-xylose metabolic process"/>
    <property type="evidence" value="ECO:0007669"/>
    <property type="project" value="InterPro"/>
</dbReference>
<dbReference type="GO" id="GO:0033320">
    <property type="term" value="P:UDP-D-xylose biosynthetic process"/>
    <property type="evidence" value="ECO:0007669"/>
    <property type="project" value="UniProtKB-UniPathway"/>
</dbReference>
<evidence type="ECO:0000313" key="19">
    <source>
        <dbReference type="EMBL" id="OQE21382.1"/>
    </source>
</evidence>
<dbReference type="Gene3D" id="3.40.50.720">
    <property type="entry name" value="NAD(P)-binding Rossmann-like Domain"/>
    <property type="match status" value="1"/>
</dbReference>
<evidence type="ECO:0000256" key="8">
    <source>
        <dbReference type="ARBA" id="ARBA00022793"/>
    </source>
</evidence>
<dbReference type="Pfam" id="PF16363">
    <property type="entry name" value="GDP_Man_Dehyd"/>
    <property type="match status" value="1"/>
</dbReference>